<organism evidence="1 2">
    <name type="scientific">Eumeta variegata</name>
    <name type="common">Bagworm moth</name>
    <name type="synonym">Eumeta japonica</name>
    <dbReference type="NCBI Taxonomy" id="151549"/>
    <lineage>
        <taxon>Eukaryota</taxon>
        <taxon>Metazoa</taxon>
        <taxon>Ecdysozoa</taxon>
        <taxon>Arthropoda</taxon>
        <taxon>Hexapoda</taxon>
        <taxon>Insecta</taxon>
        <taxon>Pterygota</taxon>
        <taxon>Neoptera</taxon>
        <taxon>Endopterygota</taxon>
        <taxon>Lepidoptera</taxon>
        <taxon>Glossata</taxon>
        <taxon>Ditrysia</taxon>
        <taxon>Tineoidea</taxon>
        <taxon>Psychidae</taxon>
        <taxon>Oiketicinae</taxon>
        <taxon>Eumeta</taxon>
    </lineage>
</organism>
<evidence type="ECO:0000313" key="2">
    <source>
        <dbReference type="Proteomes" id="UP000299102"/>
    </source>
</evidence>
<gene>
    <name evidence="1" type="ORF">EVAR_10572_1</name>
</gene>
<protein>
    <submittedName>
        <fullName evidence="1">Uncharacterized protein</fullName>
    </submittedName>
</protein>
<accession>A0A4C1U1X6</accession>
<name>A0A4C1U1X6_EUMVA</name>
<keyword evidence="2" id="KW-1185">Reference proteome</keyword>
<proteinExistence type="predicted"/>
<dbReference type="AlphaFoldDB" id="A0A4C1U1X6"/>
<evidence type="ECO:0000313" key="1">
    <source>
        <dbReference type="EMBL" id="GBP20311.1"/>
    </source>
</evidence>
<dbReference type="EMBL" id="BGZK01000117">
    <property type="protein sequence ID" value="GBP20311.1"/>
    <property type="molecule type" value="Genomic_DNA"/>
</dbReference>
<reference evidence="1 2" key="1">
    <citation type="journal article" date="2019" name="Commun. Biol.">
        <title>The bagworm genome reveals a unique fibroin gene that provides high tensile strength.</title>
        <authorList>
            <person name="Kono N."/>
            <person name="Nakamura H."/>
            <person name="Ohtoshi R."/>
            <person name="Tomita M."/>
            <person name="Numata K."/>
            <person name="Arakawa K."/>
        </authorList>
    </citation>
    <scope>NUCLEOTIDE SEQUENCE [LARGE SCALE GENOMIC DNA]</scope>
</reference>
<comment type="caution">
    <text evidence="1">The sequence shown here is derived from an EMBL/GenBank/DDBJ whole genome shotgun (WGS) entry which is preliminary data.</text>
</comment>
<dbReference type="Proteomes" id="UP000299102">
    <property type="component" value="Unassembled WGS sequence"/>
</dbReference>
<sequence>MRQLDRVAQQLNPMLSLFLMPETNSDLRGASTVEFHPMSESSNGRLPLVSPNLLITFRYPNPSQEAGNALVTSMGLQMSTGGGDCLLSDGSLSRFPLD</sequence>